<dbReference type="Gene3D" id="3.40.50.1820">
    <property type="entry name" value="alpha/beta hydrolase"/>
    <property type="match status" value="1"/>
</dbReference>
<feature type="domain" description="Fungal lipase-type" evidence="16">
    <location>
        <begin position="301"/>
        <end position="456"/>
    </location>
</feature>
<comment type="cofactor">
    <cofactor evidence="1">
        <name>Ca(2+)</name>
        <dbReference type="ChEBI" id="CHEBI:29108"/>
    </cofactor>
</comment>
<feature type="chain" id="PRO_5031085461" description="sn-1-specific diacylglycerol lipase" evidence="15">
    <location>
        <begin position="24"/>
        <end position="593"/>
    </location>
</feature>
<dbReference type="InterPro" id="IPR052214">
    <property type="entry name" value="DAG_Lipase-Related"/>
</dbReference>
<keyword evidence="11" id="KW-0443">Lipid metabolism</keyword>
<evidence type="ECO:0000256" key="7">
    <source>
        <dbReference type="ARBA" id="ARBA00022801"/>
    </source>
</evidence>
<dbReference type="SUPFAM" id="SSF53474">
    <property type="entry name" value="alpha/beta-Hydrolases"/>
    <property type="match status" value="1"/>
</dbReference>
<gene>
    <name evidence="17" type="ORF">SMAR0320_LOCUS23890</name>
</gene>
<keyword evidence="10" id="KW-1133">Transmembrane helix</keyword>
<evidence type="ECO:0000256" key="5">
    <source>
        <dbReference type="ARBA" id="ARBA00022692"/>
    </source>
</evidence>
<evidence type="ECO:0000256" key="3">
    <source>
        <dbReference type="ARBA" id="ARBA00022475"/>
    </source>
</evidence>
<dbReference type="EC" id="3.1.1.116" evidence="14"/>
<keyword evidence="4" id="KW-0597">Phosphoprotein</keyword>
<evidence type="ECO:0000256" key="12">
    <source>
        <dbReference type="ARBA" id="ARBA00023136"/>
    </source>
</evidence>
<evidence type="ECO:0000256" key="9">
    <source>
        <dbReference type="ARBA" id="ARBA00022963"/>
    </source>
</evidence>
<keyword evidence="3" id="KW-1003">Cell membrane</keyword>
<evidence type="ECO:0000256" key="6">
    <source>
        <dbReference type="ARBA" id="ARBA00022723"/>
    </source>
</evidence>
<evidence type="ECO:0000256" key="8">
    <source>
        <dbReference type="ARBA" id="ARBA00022837"/>
    </source>
</evidence>
<evidence type="ECO:0000313" key="17">
    <source>
        <dbReference type="EMBL" id="CAD9632379.1"/>
    </source>
</evidence>
<reference evidence="17" key="1">
    <citation type="submission" date="2021-01" db="EMBL/GenBank/DDBJ databases">
        <authorList>
            <person name="Corre E."/>
            <person name="Pelletier E."/>
            <person name="Niang G."/>
            <person name="Scheremetjew M."/>
            <person name="Finn R."/>
            <person name="Kale V."/>
            <person name="Holt S."/>
            <person name="Cochrane G."/>
            <person name="Meng A."/>
            <person name="Brown T."/>
            <person name="Cohen L."/>
        </authorList>
    </citation>
    <scope>NUCLEOTIDE SEQUENCE</scope>
    <source>
        <strain evidence="17">SM1012Den-03</strain>
    </source>
</reference>
<keyword evidence="12" id="KW-0472">Membrane</keyword>
<evidence type="ECO:0000256" key="11">
    <source>
        <dbReference type="ARBA" id="ARBA00023098"/>
    </source>
</evidence>
<evidence type="ECO:0000256" key="13">
    <source>
        <dbReference type="ARBA" id="ARBA00024531"/>
    </source>
</evidence>
<keyword evidence="8" id="KW-0106">Calcium</keyword>
<evidence type="ECO:0000256" key="15">
    <source>
        <dbReference type="SAM" id="SignalP"/>
    </source>
</evidence>
<evidence type="ECO:0000256" key="14">
    <source>
        <dbReference type="ARBA" id="ARBA00026104"/>
    </source>
</evidence>
<dbReference type="GO" id="GO:0016298">
    <property type="term" value="F:lipase activity"/>
    <property type="evidence" value="ECO:0007669"/>
    <property type="project" value="TreeGrafter"/>
</dbReference>
<sequence>MLCMKAAVVQLLFLSSSIAVANSSPIRPKSIHRDIISCIPRGGENGVELKRRRRIRFARIHKQIWYGARKLIGRAVENAVRQEYDDEILQEDHAFDELDTIIFDNDDTTTISSLNQSASGDDIFTTTKPPREAASRKGWKRRSLRAWIRKIEHKFLSPETARAINTIQKILAAFPDYGVVDLFGLYSPKEVVLSILALSRLQHVIATRNKTEDDEDNKKNETTIDKHIIEELAYYSIFANVAYGWKGAAFCGRIPFGNNNRALLTRTGIEQDDILMTKWHSKTNRPAFFLIRDKERNTIVLSIRGTLSPRDVLTDLCASCENFLVEDSPEALPAEEDPIITDSESSLGDIDDSITSSDWGQIQFSRAHSGMVEAARGVARMTAKIISDELQMDPNLSLVIVGHSLGGGVAAVLATMWKQRFANRVRSIGFGNPCVFPLAITSSCDNIVSVTGEGDPFACFSLGHIADLTKALSKLCSDDGFRDEIMQHTGTNSWLKPEEISEEDYVWCLNAMTFLRKQMNSEILVPPGVIYVMSGSLFDFPTDESESSVKRHKIRTVDPTVFDEMRISPRMFDVSRHVPARYETVLQRIAASA</sequence>
<dbReference type="InterPro" id="IPR002921">
    <property type="entry name" value="Fungal_lipase-type"/>
</dbReference>
<dbReference type="Pfam" id="PF01764">
    <property type="entry name" value="Lipase_3"/>
    <property type="match status" value="1"/>
</dbReference>
<dbReference type="GO" id="GO:0005886">
    <property type="term" value="C:plasma membrane"/>
    <property type="evidence" value="ECO:0007669"/>
    <property type="project" value="UniProtKB-SubCell"/>
</dbReference>
<accession>A0A7S2Q4B1</accession>
<keyword evidence="9" id="KW-0442">Lipid degradation</keyword>
<dbReference type="GO" id="GO:0016042">
    <property type="term" value="P:lipid catabolic process"/>
    <property type="evidence" value="ECO:0007669"/>
    <property type="project" value="UniProtKB-KW"/>
</dbReference>
<protein>
    <recommendedName>
        <fullName evidence="14">sn-1-specific diacylglycerol lipase</fullName>
        <ecNumber evidence="14">3.1.1.116</ecNumber>
    </recommendedName>
</protein>
<comment type="catalytic activity">
    <reaction evidence="13">
        <text>a 1,2-diacyl-sn-glycerol + H2O = a 2-acylglycerol + a fatty acid + H(+)</text>
        <dbReference type="Rhea" id="RHEA:33275"/>
        <dbReference type="ChEBI" id="CHEBI:15377"/>
        <dbReference type="ChEBI" id="CHEBI:15378"/>
        <dbReference type="ChEBI" id="CHEBI:17389"/>
        <dbReference type="ChEBI" id="CHEBI:17815"/>
        <dbReference type="ChEBI" id="CHEBI:28868"/>
        <dbReference type="EC" id="3.1.1.116"/>
    </reaction>
    <physiologicalReaction direction="left-to-right" evidence="13">
        <dbReference type="Rhea" id="RHEA:33276"/>
    </physiologicalReaction>
</comment>
<evidence type="ECO:0000259" key="16">
    <source>
        <dbReference type="Pfam" id="PF01764"/>
    </source>
</evidence>
<keyword evidence="15" id="KW-0732">Signal</keyword>
<dbReference type="PANTHER" id="PTHR45792">
    <property type="entry name" value="DIACYLGLYCEROL LIPASE HOMOLOG-RELATED"/>
    <property type="match status" value="1"/>
</dbReference>
<proteinExistence type="predicted"/>
<keyword evidence="7" id="KW-0378">Hydrolase</keyword>
<feature type="signal peptide" evidence="15">
    <location>
        <begin position="1"/>
        <end position="23"/>
    </location>
</feature>
<dbReference type="CDD" id="cd00519">
    <property type="entry name" value="Lipase_3"/>
    <property type="match status" value="1"/>
</dbReference>
<dbReference type="InterPro" id="IPR029058">
    <property type="entry name" value="AB_hydrolase_fold"/>
</dbReference>
<evidence type="ECO:0000256" key="1">
    <source>
        <dbReference type="ARBA" id="ARBA00001913"/>
    </source>
</evidence>
<comment type="subcellular location">
    <subcellularLocation>
        <location evidence="2">Cell membrane</location>
        <topology evidence="2">Multi-pass membrane protein</topology>
    </subcellularLocation>
</comment>
<evidence type="ECO:0000256" key="10">
    <source>
        <dbReference type="ARBA" id="ARBA00022989"/>
    </source>
</evidence>
<dbReference type="AlphaFoldDB" id="A0A7S2Q4B1"/>
<dbReference type="PANTHER" id="PTHR45792:SF8">
    <property type="entry name" value="DIACYLGLYCEROL LIPASE-ALPHA"/>
    <property type="match status" value="1"/>
</dbReference>
<evidence type="ECO:0000256" key="2">
    <source>
        <dbReference type="ARBA" id="ARBA00004651"/>
    </source>
</evidence>
<organism evidence="17">
    <name type="scientific">Skeletonema marinoi</name>
    <dbReference type="NCBI Taxonomy" id="267567"/>
    <lineage>
        <taxon>Eukaryota</taxon>
        <taxon>Sar</taxon>
        <taxon>Stramenopiles</taxon>
        <taxon>Ochrophyta</taxon>
        <taxon>Bacillariophyta</taxon>
        <taxon>Coscinodiscophyceae</taxon>
        <taxon>Thalassiosirophycidae</taxon>
        <taxon>Thalassiosirales</taxon>
        <taxon>Skeletonemataceae</taxon>
        <taxon>Skeletonema</taxon>
        <taxon>Skeletonema marinoi-dohrnii complex</taxon>
    </lineage>
</organism>
<name>A0A7S2Q4B1_9STRA</name>
<keyword evidence="5" id="KW-0812">Transmembrane</keyword>
<dbReference type="EMBL" id="HBGZ01033356">
    <property type="protein sequence ID" value="CAD9632379.1"/>
    <property type="molecule type" value="Transcribed_RNA"/>
</dbReference>
<keyword evidence="6" id="KW-0479">Metal-binding</keyword>
<evidence type="ECO:0000256" key="4">
    <source>
        <dbReference type="ARBA" id="ARBA00022553"/>
    </source>
</evidence>
<dbReference type="GO" id="GO:0046872">
    <property type="term" value="F:metal ion binding"/>
    <property type="evidence" value="ECO:0007669"/>
    <property type="project" value="UniProtKB-KW"/>
</dbReference>